<feature type="signal peptide" evidence="1">
    <location>
        <begin position="1"/>
        <end position="32"/>
    </location>
</feature>
<dbReference type="Proteomes" id="UP001501183">
    <property type="component" value="Unassembled WGS sequence"/>
</dbReference>
<comment type="caution">
    <text evidence="2">The sequence shown here is derived from an EMBL/GenBank/DDBJ whole genome shotgun (WGS) entry which is preliminary data.</text>
</comment>
<gene>
    <name evidence="2" type="ORF">GCM10023094_07210</name>
</gene>
<keyword evidence="3" id="KW-1185">Reference proteome</keyword>
<keyword evidence="1" id="KW-0732">Signal</keyword>
<name>A0ABP8NU07_9NOCA</name>
<accession>A0ABP8NU07</accession>
<evidence type="ECO:0000313" key="2">
    <source>
        <dbReference type="EMBL" id="GAA4473488.1"/>
    </source>
</evidence>
<organism evidence="2 3">
    <name type="scientific">Rhodococcus olei</name>
    <dbReference type="NCBI Taxonomy" id="2161675"/>
    <lineage>
        <taxon>Bacteria</taxon>
        <taxon>Bacillati</taxon>
        <taxon>Actinomycetota</taxon>
        <taxon>Actinomycetes</taxon>
        <taxon>Mycobacteriales</taxon>
        <taxon>Nocardiaceae</taxon>
        <taxon>Rhodococcus</taxon>
    </lineage>
</organism>
<sequence length="103" mass="10191">MLRSLTRCGASVLVAAALVGGGLALGGGAASAQEAPDTGSSIDALPVALLFYPGLTVLTIGQATGSIGDDSPLEDCYMFDFPGNRCPDTAAGFLGLILTEGLS</sequence>
<proteinExistence type="predicted"/>
<dbReference type="EMBL" id="BAABFB010000019">
    <property type="protein sequence ID" value="GAA4473488.1"/>
    <property type="molecule type" value="Genomic_DNA"/>
</dbReference>
<feature type="chain" id="PRO_5047122712" evidence="1">
    <location>
        <begin position="33"/>
        <end position="103"/>
    </location>
</feature>
<reference evidence="3" key="1">
    <citation type="journal article" date="2019" name="Int. J. Syst. Evol. Microbiol.">
        <title>The Global Catalogue of Microorganisms (GCM) 10K type strain sequencing project: providing services to taxonomists for standard genome sequencing and annotation.</title>
        <authorList>
            <consortium name="The Broad Institute Genomics Platform"/>
            <consortium name="The Broad Institute Genome Sequencing Center for Infectious Disease"/>
            <person name="Wu L."/>
            <person name="Ma J."/>
        </authorList>
    </citation>
    <scope>NUCLEOTIDE SEQUENCE [LARGE SCALE GENOMIC DNA]</scope>
    <source>
        <strain evidence="3">JCM 32206</strain>
    </source>
</reference>
<dbReference type="RefSeq" id="WP_345342269.1">
    <property type="nucleotide sequence ID" value="NZ_BAABFB010000019.1"/>
</dbReference>
<protein>
    <submittedName>
        <fullName evidence="2">Uncharacterized protein</fullName>
    </submittedName>
</protein>
<evidence type="ECO:0000256" key="1">
    <source>
        <dbReference type="SAM" id="SignalP"/>
    </source>
</evidence>
<evidence type="ECO:0000313" key="3">
    <source>
        <dbReference type="Proteomes" id="UP001501183"/>
    </source>
</evidence>